<comment type="caution">
    <text evidence="3">The sequence shown here is derived from an EMBL/GenBank/DDBJ whole genome shotgun (WGS) entry which is preliminary data.</text>
</comment>
<evidence type="ECO:0000256" key="1">
    <source>
        <dbReference type="SAM" id="MobiDB-lite"/>
    </source>
</evidence>
<gene>
    <name evidence="3" type="ORF">MKW98_020002</name>
</gene>
<feature type="region of interest" description="Disordered" evidence="1">
    <location>
        <begin position="1"/>
        <end position="64"/>
    </location>
</feature>
<evidence type="ECO:0000313" key="4">
    <source>
        <dbReference type="Proteomes" id="UP001202328"/>
    </source>
</evidence>
<accession>A0AAD4X7A7</accession>
<name>A0AAD4X7A7_9MAGN</name>
<keyword evidence="2" id="KW-1133">Transmembrane helix</keyword>
<evidence type="ECO:0000313" key="3">
    <source>
        <dbReference type="EMBL" id="KAI3852003.1"/>
    </source>
</evidence>
<dbReference type="EMBL" id="JAJJMB010015809">
    <property type="protein sequence ID" value="KAI3852003.1"/>
    <property type="molecule type" value="Genomic_DNA"/>
</dbReference>
<feature type="region of interest" description="Disordered" evidence="1">
    <location>
        <begin position="80"/>
        <end position="106"/>
    </location>
</feature>
<reference evidence="3" key="1">
    <citation type="submission" date="2022-04" db="EMBL/GenBank/DDBJ databases">
        <title>A functionally conserved STORR gene fusion in Papaver species that diverged 16.8 million years ago.</title>
        <authorList>
            <person name="Catania T."/>
        </authorList>
    </citation>
    <scope>NUCLEOTIDE SEQUENCE</scope>
    <source>
        <strain evidence="3">S-188037</strain>
    </source>
</reference>
<keyword evidence="2" id="KW-0472">Membrane</keyword>
<evidence type="ECO:0000256" key="2">
    <source>
        <dbReference type="SAM" id="Phobius"/>
    </source>
</evidence>
<feature type="compositionally biased region" description="Low complexity" evidence="1">
    <location>
        <begin position="22"/>
        <end position="37"/>
    </location>
</feature>
<feature type="compositionally biased region" description="Polar residues" evidence="1">
    <location>
        <begin position="1"/>
        <end position="21"/>
    </location>
</feature>
<dbReference type="AlphaFoldDB" id="A0AAD4X7A7"/>
<organism evidence="3 4">
    <name type="scientific">Papaver atlanticum</name>
    <dbReference type="NCBI Taxonomy" id="357466"/>
    <lineage>
        <taxon>Eukaryota</taxon>
        <taxon>Viridiplantae</taxon>
        <taxon>Streptophyta</taxon>
        <taxon>Embryophyta</taxon>
        <taxon>Tracheophyta</taxon>
        <taxon>Spermatophyta</taxon>
        <taxon>Magnoliopsida</taxon>
        <taxon>Ranunculales</taxon>
        <taxon>Papaveraceae</taxon>
        <taxon>Papaveroideae</taxon>
        <taxon>Papaver</taxon>
    </lineage>
</organism>
<dbReference type="Proteomes" id="UP001202328">
    <property type="component" value="Unassembled WGS sequence"/>
</dbReference>
<feature type="transmembrane region" description="Helical" evidence="2">
    <location>
        <begin position="135"/>
        <end position="155"/>
    </location>
</feature>
<proteinExistence type="predicted"/>
<keyword evidence="4" id="KW-1185">Reference proteome</keyword>
<sequence length="190" mass="20516">MAIIASSSSLKFSNPFPSSLKFSPPNSSRSLLLSFSRKATESENSETPAESTDTTSTSAKDQDSFENKLAQVRLRYKSGTGKKAELRKGKKSKGTNGGSGGNVFLPPVPLKEPVSGGVKVEMGFSRYTERLNGRLAGLGLAALLLVELATGKSVLNYHSPSIVFIQIYFVAAVSAMYVKYEKEKVSIWPR</sequence>
<feature type="transmembrane region" description="Helical" evidence="2">
    <location>
        <begin position="161"/>
        <end position="180"/>
    </location>
</feature>
<keyword evidence="2" id="KW-0812">Transmembrane</keyword>
<protein>
    <submittedName>
        <fullName evidence="3">Uncharacterized protein</fullName>
    </submittedName>
</protein>
<dbReference type="SUPFAM" id="SSF103511">
    <property type="entry name" value="Chlorophyll a-b binding protein"/>
    <property type="match status" value="1"/>
</dbReference>
<feature type="compositionally biased region" description="Polar residues" evidence="1">
    <location>
        <begin position="45"/>
        <end position="59"/>
    </location>
</feature>